<proteinExistence type="predicted"/>
<feature type="compositionally biased region" description="Basic and acidic residues" evidence="8">
    <location>
        <begin position="502"/>
        <end position="513"/>
    </location>
</feature>
<evidence type="ECO:0000256" key="6">
    <source>
        <dbReference type="ARBA" id="ARBA00022989"/>
    </source>
</evidence>
<keyword evidence="7 9" id="KW-0472">Membrane</keyword>
<keyword evidence="5 9" id="KW-0812">Transmembrane</keyword>
<evidence type="ECO:0000256" key="9">
    <source>
        <dbReference type="SAM" id="Phobius"/>
    </source>
</evidence>
<evidence type="ECO:0000256" key="2">
    <source>
        <dbReference type="ARBA" id="ARBA00022475"/>
    </source>
</evidence>
<keyword evidence="6 9" id="KW-1133">Transmembrane helix</keyword>
<dbReference type="Proteomes" id="UP000613582">
    <property type="component" value="Unassembled WGS sequence"/>
</dbReference>
<evidence type="ECO:0000256" key="5">
    <source>
        <dbReference type="ARBA" id="ARBA00022692"/>
    </source>
</evidence>
<feature type="transmembrane region" description="Helical" evidence="9">
    <location>
        <begin position="250"/>
        <end position="273"/>
    </location>
</feature>
<dbReference type="InterPro" id="IPR038731">
    <property type="entry name" value="RgtA/B/C-like"/>
</dbReference>
<keyword evidence="2" id="KW-1003">Cell membrane</keyword>
<evidence type="ECO:0000256" key="1">
    <source>
        <dbReference type="ARBA" id="ARBA00004651"/>
    </source>
</evidence>
<feature type="transmembrane region" description="Helical" evidence="9">
    <location>
        <begin position="111"/>
        <end position="127"/>
    </location>
</feature>
<evidence type="ECO:0000256" key="7">
    <source>
        <dbReference type="ARBA" id="ARBA00023136"/>
    </source>
</evidence>
<dbReference type="GO" id="GO:0009103">
    <property type="term" value="P:lipopolysaccharide biosynthetic process"/>
    <property type="evidence" value="ECO:0007669"/>
    <property type="project" value="UniProtKB-ARBA"/>
</dbReference>
<evidence type="ECO:0000256" key="8">
    <source>
        <dbReference type="SAM" id="MobiDB-lite"/>
    </source>
</evidence>
<comment type="subcellular location">
    <subcellularLocation>
        <location evidence="1">Cell membrane</location>
        <topology evidence="1">Multi-pass membrane protein</topology>
    </subcellularLocation>
</comment>
<dbReference type="AlphaFoldDB" id="A0A8J2Y759"/>
<dbReference type="RefSeq" id="WP_188160623.1">
    <property type="nucleotide sequence ID" value="NZ_BMGH01000002.1"/>
</dbReference>
<evidence type="ECO:0000313" key="11">
    <source>
        <dbReference type="EMBL" id="GGD18941.1"/>
    </source>
</evidence>
<comment type="caution">
    <text evidence="11">The sequence shown here is derived from an EMBL/GenBank/DDBJ whole genome shotgun (WGS) entry which is preliminary data.</text>
</comment>
<feature type="transmembrane region" description="Helical" evidence="9">
    <location>
        <begin position="55"/>
        <end position="76"/>
    </location>
</feature>
<keyword evidence="4" id="KW-0808">Transferase</keyword>
<dbReference type="InterPro" id="IPR050297">
    <property type="entry name" value="LipidA_mod_glycosyltrf_83"/>
</dbReference>
<feature type="transmembrane region" description="Helical" evidence="9">
    <location>
        <begin position="163"/>
        <end position="188"/>
    </location>
</feature>
<protein>
    <recommendedName>
        <fullName evidence="10">Glycosyltransferase RgtA/B/C/D-like domain-containing protein</fullName>
    </recommendedName>
</protein>
<evidence type="ECO:0000259" key="10">
    <source>
        <dbReference type="Pfam" id="PF13231"/>
    </source>
</evidence>
<feature type="domain" description="Glycosyltransferase RgtA/B/C/D-like" evidence="10">
    <location>
        <begin position="59"/>
        <end position="219"/>
    </location>
</feature>
<name>A0A8J2Y759_9PROT</name>
<feature type="transmembrane region" description="Helical" evidence="9">
    <location>
        <begin position="88"/>
        <end position="105"/>
    </location>
</feature>
<dbReference type="EMBL" id="BMGH01000002">
    <property type="protein sequence ID" value="GGD18941.1"/>
    <property type="molecule type" value="Genomic_DNA"/>
</dbReference>
<dbReference type="PANTHER" id="PTHR33908">
    <property type="entry name" value="MANNOSYLTRANSFERASE YKCB-RELATED"/>
    <property type="match status" value="1"/>
</dbReference>
<reference evidence="11" key="1">
    <citation type="journal article" date="2014" name="Int. J. Syst. Evol. Microbiol.">
        <title>Complete genome sequence of Corynebacterium casei LMG S-19264T (=DSM 44701T), isolated from a smear-ripened cheese.</title>
        <authorList>
            <consortium name="US DOE Joint Genome Institute (JGI-PGF)"/>
            <person name="Walter F."/>
            <person name="Albersmeier A."/>
            <person name="Kalinowski J."/>
            <person name="Ruckert C."/>
        </authorList>
    </citation>
    <scope>NUCLEOTIDE SEQUENCE</scope>
    <source>
        <strain evidence="11">CGMCC 1.12921</strain>
    </source>
</reference>
<accession>A0A8J2Y759</accession>
<dbReference type="GO" id="GO:0005886">
    <property type="term" value="C:plasma membrane"/>
    <property type="evidence" value="ECO:0007669"/>
    <property type="project" value="UniProtKB-SubCell"/>
</dbReference>
<evidence type="ECO:0000256" key="3">
    <source>
        <dbReference type="ARBA" id="ARBA00022676"/>
    </source>
</evidence>
<feature type="transmembrane region" description="Helical" evidence="9">
    <location>
        <begin position="285"/>
        <end position="305"/>
    </location>
</feature>
<dbReference type="Pfam" id="PF13231">
    <property type="entry name" value="PMT_2"/>
    <property type="match status" value="1"/>
</dbReference>
<sequence>MIDRLKDLWLTRPATFFAWLLIAVTLIRVAGLGTSNLNLGPDEAQYWWWSRSFEFGYFSKPPFIAWMIGATTAVFGNGEIAIRLSSPIAAAVTGWFIFLAARRLYDGRTALWAGVVWVTLPILHLGASIISTDTPLLMFWSIGLYAFARLIDTKSPLDGALMGAAIGFGLLSKYAMMYFPLGLAIALVLSPKARGALKAVPLLVAAVMAGLIFLPNFLWNAANDFQTLEHTQANAGWGGNLFHPDELAEFLFAQFFVAGPILFGFLLFGLATLKRRLTEEHRGTDLLLLGLGLPPIVIIIFQATISGANANWAMAAYPALIILVTAWMVRAGRRGLLIGSTAFNAGVGALGLLFLANFAIVDALGLSNAIKRVRGWPDQVAEIETYARNYSVVVVDDRELMGNILYYMRDSGIPVKSLDYNRRVEHHYEAFDSYDPTQYDRALLVAKYPQYLYSYVEFDTILEVGEVSRDMGVACPRRYFLYALLDFNPEMGPEDIPPPPEDFSREVEGCRPY</sequence>
<keyword evidence="3" id="KW-0328">Glycosyltransferase</keyword>
<feature type="transmembrane region" description="Helical" evidence="9">
    <location>
        <begin position="336"/>
        <end position="360"/>
    </location>
</feature>
<dbReference type="PANTHER" id="PTHR33908:SF11">
    <property type="entry name" value="MEMBRANE PROTEIN"/>
    <property type="match status" value="1"/>
</dbReference>
<feature type="transmembrane region" description="Helical" evidence="9">
    <location>
        <begin position="200"/>
        <end position="219"/>
    </location>
</feature>
<reference evidence="11" key="2">
    <citation type="submission" date="2020-09" db="EMBL/GenBank/DDBJ databases">
        <authorList>
            <person name="Sun Q."/>
            <person name="Zhou Y."/>
        </authorList>
    </citation>
    <scope>NUCLEOTIDE SEQUENCE</scope>
    <source>
        <strain evidence="11">CGMCC 1.12921</strain>
    </source>
</reference>
<evidence type="ECO:0000256" key="4">
    <source>
        <dbReference type="ARBA" id="ARBA00022679"/>
    </source>
</evidence>
<evidence type="ECO:0000313" key="12">
    <source>
        <dbReference type="Proteomes" id="UP000613582"/>
    </source>
</evidence>
<gene>
    <name evidence="11" type="ORF">GCM10011342_29580</name>
</gene>
<feature type="transmembrane region" description="Helical" evidence="9">
    <location>
        <begin position="311"/>
        <end position="329"/>
    </location>
</feature>
<keyword evidence="12" id="KW-1185">Reference proteome</keyword>
<organism evidence="11 12">
    <name type="scientific">Aquisalinus flavus</name>
    <dbReference type="NCBI Taxonomy" id="1526572"/>
    <lineage>
        <taxon>Bacteria</taxon>
        <taxon>Pseudomonadati</taxon>
        <taxon>Pseudomonadota</taxon>
        <taxon>Alphaproteobacteria</taxon>
        <taxon>Parvularculales</taxon>
        <taxon>Parvularculaceae</taxon>
        <taxon>Aquisalinus</taxon>
    </lineage>
</organism>
<dbReference type="GO" id="GO:0016763">
    <property type="term" value="F:pentosyltransferase activity"/>
    <property type="evidence" value="ECO:0007669"/>
    <property type="project" value="TreeGrafter"/>
</dbReference>
<feature type="region of interest" description="Disordered" evidence="8">
    <location>
        <begin position="492"/>
        <end position="513"/>
    </location>
</feature>